<evidence type="ECO:0000256" key="1">
    <source>
        <dbReference type="SAM" id="MobiDB-lite"/>
    </source>
</evidence>
<evidence type="ECO:0008006" key="4">
    <source>
        <dbReference type="Google" id="ProtNLM"/>
    </source>
</evidence>
<name>A0ABS1TK77_9BACI</name>
<protein>
    <recommendedName>
        <fullName evidence="4">Cointegrate resolution protein T</fullName>
    </recommendedName>
</protein>
<dbReference type="EMBL" id="JAESWB010000059">
    <property type="protein sequence ID" value="MBL4951706.1"/>
    <property type="molecule type" value="Genomic_DNA"/>
</dbReference>
<feature type="non-terminal residue" evidence="2">
    <location>
        <position position="1"/>
    </location>
</feature>
<gene>
    <name evidence="2" type="ORF">JK635_05565</name>
</gene>
<comment type="caution">
    <text evidence="2">The sequence shown here is derived from an EMBL/GenBank/DDBJ whole genome shotgun (WGS) entry which is preliminary data.</text>
</comment>
<proteinExistence type="predicted"/>
<keyword evidence="3" id="KW-1185">Reference proteome</keyword>
<accession>A0ABS1TK77</accession>
<dbReference type="RefSeq" id="WP_202652997.1">
    <property type="nucleotide sequence ID" value="NZ_JAESWB010000059.1"/>
</dbReference>
<reference evidence="2 3" key="1">
    <citation type="submission" date="2021-01" db="EMBL/GenBank/DDBJ databases">
        <title>Genome public.</title>
        <authorList>
            <person name="Liu C."/>
            <person name="Sun Q."/>
        </authorList>
    </citation>
    <scope>NUCLEOTIDE SEQUENCE [LARGE SCALE GENOMIC DNA]</scope>
    <source>
        <strain evidence="2 3">YIM B02564</strain>
    </source>
</reference>
<dbReference type="SUPFAM" id="SSF57997">
    <property type="entry name" value="Tropomyosin"/>
    <property type="match status" value="1"/>
</dbReference>
<evidence type="ECO:0000313" key="2">
    <source>
        <dbReference type="EMBL" id="MBL4951706.1"/>
    </source>
</evidence>
<feature type="region of interest" description="Disordered" evidence="1">
    <location>
        <begin position="1"/>
        <end position="23"/>
    </location>
</feature>
<dbReference type="Gene3D" id="1.20.5.340">
    <property type="match status" value="1"/>
</dbReference>
<feature type="compositionally biased region" description="Basic and acidic residues" evidence="1">
    <location>
        <begin position="14"/>
        <end position="23"/>
    </location>
</feature>
<dbReference type="Proteomes" id="UP000623967">
    <property type="component" value="Unassembled WGS sequence"/>
</dbReference>
<sequence length="192" mass="21950">TKAEMEASGLAQRLTDRQNEVENMHRQLEQARTQFEHYQEATAAQRADERREAEQRYGRLEQELTETRRTLSAQQQALVQCAARAEQLGRDHTRLQNDLAGVQEAHQRTLAEHRELGQQFHMQSAVCGELRAQLQAATATLNQARADLAVLQNENLQLKARLAELDNMSEALRTENRSLIEEKARLEGQLAR</sequence>
<evidence type="ECO:0000313" key="3">
    <source>
        <dbReference type="Proteomes" id="UP000623967"/>
    </source>
</evidence>
<organism evidence="2 3">
    <name type="scientific">Neobacillus paridis</name>
    <dbReference type="NCBI Taxonomy" id="2803862"/>
    <lineage>
        <taxon>Bacteria</taxon>
        <taxon>Bacillati</taxon>
        <taxon>Bacillota</taxon>
        <taxon>Bacilli</taxon>
        <taxon>Bacillales</taxon>
        <taxon>Bacillaceae</taxon>
        <taxon>Neobacillus</taxon>
    </lineage>
</organism>